<dbReference type="PROSITE" id="PS50110">
    <property type="entry name" value="RESPONSE_REGULATORY"/>
    <property type="match status" value="1"/>
</dbReference>
<dbReference type="SMART" id="SM00421">
    <property type="entry name" value="HTH_LUXR"/>
    <property type="match status" value="1"/>
</dbReference>
<evidence type="ECO:0000259" key="3">
    <source>
        <dbReference type="PROSITE" id="PS50043"/>
    </source>
</evidence>
<dbReference type="PROSITE" id="PS50043">
    <property type="entry name" value="HTH_LUXR_2"/>
    <property type="match status" value="1"/>
</dbReference>
<dbReference type="SUPFAM" id="SSF52172">
    <property type="entry name" value="CheY-like"/>
    <property type="match status" value="1"/>
</dbReference>
<gene>
    <name evidence="5" type="ORF">SAMN05421819_0134</name>
</gene>
<feature type="modified residue" description="4-aspartylphosphate" evidence="2">
    <location>
        <position position="58"/>
    </location>
</feature>
<organism evidence="5 6">
    <name type="scientific">Bryocella elongata</name>
    <dbReference type="NCBI Taxonomy" id="863522"/>
    <lineage>
        <taxon>Bacteria</taxon>
        <taxon>Pseudomonadati</taxon>
        <taxon>Acidobacteriota</taxon>
        <taxon>Terriglobia</taxon>
        <taxon>Terriglobales</taxon>
        <taxon>Acidobacteriaceae</taxon>
        <taxon>Bryocella</taxon>
    </lineage>
</organism>
<dbReference type="EMBL" id="FNVA01000001">
    <property type="protein sequence ID" value="SEF47685.1"/>
    <property type="molecule type" value="Genomic_DNA"/>
</dbReference>
<dbReference type="CDD" id="cd06170">
    <property type="entry name" value="LuxR_C_like"/>
    <property type="match status" value="1"/>
</dbReference>
<dbReference type="InterPro" id="IPR001789">
    <property type="entry name" value="Sig_transdc_resp-reg_receiver"/>
</dbReference>
<dbReference type="PANTHER" id="PTHR43214">
    <property type="entry name" value="TWO-COMPONENT RESPONSE REGULATOR"/>
    <property type="match status" value="1"/>
</dbReference>
<dbReference type="InterPro" id="IPR039420">
    <property type="entry name" value="WalR-like"/>
</dbReference>
<dbReference type="Proteomes" id="UP000236728">
    <property type="component" value="Unassembled WGS sequence"/>
</dbReference>
<sequence>MEQGTSNSTRSRVGIVAADPLRSLGLEAILETEPRLEPLVIELDKVLSLEDLSAVLLDERSTGGKLTEVIARLRRDRIAMKIIVMGEMGDPDHVQAVIAAGAKGYLAETAGESEIRMCLEVVLDGSVWAPRKVLARLIDAGGVQSVTQPQGQLSGDSVENKMTPRELDVLRLLMDGRSNRDIAVAMGIDEVTVKAHLGRMLRKAGASNRVELTLRAMEERRTAMGQAPRR</sequence>
<feature type="domain" description="HTH luxR-type" evidence="3">
    <location>
        <begin position="156"/>
        <end position="220"/>
    </location>
</feature>
<dbReference type="AlphaFoldDB" id="A0A1H5SB05"/>
<dbReference type="GO" id="GO:0003677">
    <property type="term" value="F:DNA binding"/>
    <property type="evidence" value="ECO:0007669"/>
    <property type="project" value="UniProtKB-KW"/>
</dbReference>
<proteinExistence type="predicted"/>
<evidence type="ECO:0000256" key="1">
    <source>
        <dbReference type="ARBA" id="ARBA00023125"/>
    </source>
</evidence>
<dbReference type="GO" id="GO:0006355">
    <property type="term" value="P:regulation of DNA-templated transcription"/>
    <property type="evidence" value="ECO:0007669"/>
    <property type="project" value="InterPro"/>
</dbReference>
<reference evidence="5 6" key="1">
    <citation type="submission" date="2016-10" db="EMBL/GenBank/DDBJ databases">
        <authorList>
            <person name="de Groot N.N."/>
        </authorList>
    </citation>
    <scope>NUCLEOTIDE SEQUENCE [LARGE SCALE GENOMIC DNA]</scope>
    <source>
        <strain evidence="5 6">DSM 22489</strain>
    </source>
</reference>
<evidence type="ECO:0000256" key="2">
    <source>
        <dbReference type="PROSITE-ProRule" id="PRU00169"/>
    </source>
</evidence>
<feature type="domain" description="Response regulatory" evidence="4">
    <location>
        <begin position="12"/>
        <end position="123"/>
    </location>
</feature>
<dbReference type="Pfam" id="PF00196">
    <property type="entry name" value="GerE"/>
    <property type="match status" value="1"/>
</dbReference>
<protein>
    <submittedName>
        <fullName evidence="5">DNA-binding response regulator, NarL/FixJ family, contains REC and HTH domains</fullName>
    </submittedName>
</protein>
<keyword evidence="1 5" id="KW-0238">DNA-binding</keyword>
<dbReference type="GO" id="GO:0000160">
    <property type="term" value="P:phosphorelay signal transduction system"/>
    <property type="evidence" value="ECO:0007669"/>
    <property type="project" value="InterPro"/>
</dbReference>
<dbReference type="InterPro" id="IPR016032">
    <property type="entry name" value="Sig_transdc_resp-reg_C-effctor"/>
</dbReference>
<dbReference type="PRINTS" id="PR00038">
    <property type="entry name" value="HTHLUXR"/>
</dbReference>
<dbReference type="PROSITE" id="PS00622">
    <property type="entry name" value="HTH_LUXR_1"/>
    <property type="match status" value="1"/>
</dbReference>
<keyword evidence="6" id="KW-1185">Reference proteome</keyword>
<accession>A0A1H5SB05</accession>
<evidence type="ECO:0000259" key="4">
    <source>
        <dbReference type="PROSITE" id="PS50110"/>
    </source>
</evidence>
<dbReference type="Gene3D" id="3.40.50.2300">
    <property type="match status" value="1"/>
</dbReference>
<keyword evidence="2" id="KW-0597">Phosphoprotein</keyword>
<dbReference type="InterPro" id="IPR000792">
    <property type="entry name" value="Tscrpt_reg_LuxR_C"/>
</dbReference>
<evidence type="ECO:0000313" key="5">
    <source>
        <dbReference type="EMBL" id="SEF47685.1"/>
    </source>
</evidence>
<dbReference type="SUPFAM" id="SSF46894">
    <property type="entry name" value="C-terminal effector domain of the bipartite response regulators"/>
    <property type="match status" value="1"/>
</dbReference>
<evidence type="ECO:0000313" key="6">
    <source>
        <dbReference type="Proteomes" id="UP000236728"/>
    </source>
</evidence>
<dbReference type="InterPro" id="IPR011006">
    <property type="entry name" value="CheY-like_superfamily"/>
</dbReference>
<name>A0A1H5SB05_9BACT</name>